<dbReference type="EMBL" id="PP978606">
    <property type="protein sequence ID" value="XDJ03190.1"/>
    <property type="molecule type" value="Genomic_DNA"/>
</dbReference>
<dbReference type="Pfam" id="PF17583">
    <property type="entry name" value="DUF5484"/>
    <property type="match status" value="1"/>
</dbReference>
<proteinExistence type="predicted"/>
<protein>
    <submittedName>
        <fullName evidence="1">Uncharacterized protein</fullName>
    </submittedName>
</protein>
<name>A0AB39C8Z4_9VIRU</name>
<gene>
    <name evidence="1" type="ORF">K142_00064</name>
</gene>
<organism evidence="1">
    <name type="scientific">Klebsiella phage K14-2</name>
    <dbReference type="NCBI Taxonomy" id="3156075"/>
    <lineage>
        <taxon>Viruses</taxon>
    </lineage>
</organism>
<reference evidence="1" key="1">
    <citation type="submission" date="2024-07" db="EMBL/GenBank/DDBJ databases">
        <authorList>
            <person name="Kang S."/>
            <person name="Bae J.-W."/>
        </authorList>
    </citation>
    <scope>NUCLEOTIDE SEQUENCE</scope>
</reference>
<evidence type="ECO:0000313" key="1">
    <source>
        <dbReference type="EMBL" id="XDJ03190.1"/>
    </source>
</evidence>
<dbReference type="InterPro" id="IPR035141">
    <property type="entry name" value="DUF5484"/>
</dbReference>
<sequence length="68" mass="7935">MSARTMLMNHDSLWLNEEYIMSDLILNETKRVLFKAGSYIVATPKGNTSHWAVADWIMYIDKNGEWVQ</sequence>
<accession>A0AB39C8Z4</accession>